<dbReference type="EMBL" id="JAGTXO010000001">
    <property type="protein sequence ID" value="KAG8471308.1"/>
    <property type="molecule type" value="Genomic_DNA"/>
</dbReference>
<protein>
    <recommendedName>
        <fullName evidence="3">N-acetyltransferase domain-containing protein</fullName>
    </recommendedName>
</protein>
<dbReference type="Proteomes" id="UP000751190">
    <property type="component" value="Unassembled WGS sequence"/>
</dbReference>
<dbReference type="GO" id="GO:0008080">
    <property type="term" value="F:N-acetyltransferase activity"/>
    <property type="evidence" value="ECO:0007669"/>
    <property type="project" value="TreeGrafter"/>
</dbReference>
<keyword evidence="2" id="KW-0012">Acyltransferase</keyword>
<dbReference type="PROSITE" id="PS51186">
    <property type="entry name" value="GNAT"/>
    <property type="match status" value="1"/>
</dbReference>
<evidence type="ECO:0000256" key="1">
    <source>
        <dbReference type="ARBA" id="ARBA00022679"/>
    </source>
</evidence>
<keyword evidence="5" id="KW-1185">Reference proteome</keyword>
<sequence length="180" mass="19260">MGTPFRIAAATGADGNAVHSLVLALARHVGSESQVRLTAEQLRADMDAGRCWCLAARADPVGAVGAGGEEASIVGFALGYETYSTWEGRGLYLEDLYVIPDARGAGLGKQLRRAVADKALREGCARLQWQAHGDNAGSIKWYASETVGARERVEPSGARWVNLIMRTAEMESLVGLRSRD</sequence>
<comment type="caution">
    <text evidence="4">The sequence shown here is derived from an EMBL/GenBank/DDBJ whole genome shotgun (WGS) entry which is preliminary data.</text>
</comment>
<dbReference type="InterPro" id="IPR016181">
    <property type="entry name" value="Acyl_CoA_acyltransferase"/>
</dbReference>
<proteinExistence type="predicted"/>
<dbReference type="InterPro" id="IPR000182">
    <property type="entry name" value="GNAT_dom"/>
</dbReference>
<dbReference type="PANTHER" id="PTHR10545:SF29">
    <property type="entry name" value="GH14572P-RELATED"/>
    <property type="match status" value="1"/>
</dbReference>
<reference evidence="4" key="1">
    <citation type="submission" date="2021-05" db="EMBL/GenBank/DDBJ databases">
        <title>The genome of the haptophyte Pavlova lutheri (Diacronema luteri, Pavlovales) - a model for lipid biosynthesis in eukaryotic algae.</title>
        <authorList>
            <person name="Hulatt C.J."/>
            <person name="Posewitz M.C."/>
        </authorList>
    </citation>
    <scope>NUCLEOTIDE SEQUENCE</scope>
    <source>
        <strain evidence="4">NIVA-4/92</strain>
    </source>
</reference>
<dbReference type="Gene3D" id="3.40.630.30">
    <property type="match status" value="1"/>
</dbReference>
<keyword evidence="1" id="KW-0808">Transferase</keyword>
<dbReference type="Pfam" id="PF00583">
    <property type="entry name" value="Acetyltransf_1"/>
    <property type="match status" value="1"/>
</dbReference>
<dbReference type="InterPro" id="IPR051016">
    <property type="entry name" value="Diverse_Substrate_AcTransf"/>
</dbReference>
<name>A0A8J6CKN8_DIALT</name>
<gene>
    <name evidence="4" type="ORF">KFE25_009729</name>
</gene>
<organism evidence="4 5">
    <name type="scientific">Diacronema lutheri</name>
    <name type="common">Unicellular marine alga</name>
    <name type="synonym">Monochrysis lutheri</name>
    <dbReference type="NCBI Taxonomy" id="2081491"/>
    <lineage>
        <taxon>Eukaryota</taxon>
        <taxon>Haptista</taxon>
        <taxon>Haptophyta</taxon>
        <taxon>Pavlovophyceae</taxon>
        <taxon>Pavlovales</taxon>
        <taxon>Pavlovaceae</taxon>
        <taxon>Diacronema</taxon>
    </lineage>
</organism>
<feature type="domain" description="N-acetyltransferase" evidence="3">
    <location>
        <begin position="21"/>
        <end position="170"/>
    </location>
</feature>
<evidence type="ECO:0000256" key="2">
    <source>
        <dbReference type="ARBA" id="ARBA00023315"/>
    </source>
</evidence>
<evidence type="ECO:0000313" key="5">
    <source>
        <dbReference type="Proteomes" id="UP000751190"/>
    </source>
</evidence>
<dbReference type="PANTHER" id="PTHR10545">
    <property type="entry name" value="DIAMINE N-ACETYLTRANSFERASE"/>
    <property type="match status" value="1"/>
</dbReference>
<evidence type="ECO:0000313" key="4">
    <source>
        <dbReference type="EMBL" id="KAG8471308.1"/>
    </source>
</evidence>
<dbReference type="SUPFAM" id="SSF55729">
    <property type="entry name" value="Acyl-CoA N-acyltransferases (Nat)"/>
    <property type="match status" value="1"/>
</dbReference>
<evidence type="ECO:0000259" key="3">
    <source>
        <dbReference type="PROSITE" id="PS51186"/>
    </source>
</evidence>
<dbReference type="OrthoDB" id="7305308at2759"/>
<dbReference type="CDD" id="cd04301">
    <property type="entry name" value="NAT_SF"/>
    <property type="match status" value="1"/>
</dbReference>
<accession>A0A8J6CKN8</accession>
<dbReference type="AlphaFoldDB" id="A0A8J6CKN8"/>